<gene>
    <name evidence="2" type="ORF">C8N44_104168</name>
</gene>
<dbReference type="AlphaFoldDB" id="A0A2T6B404"/>
<evidence type="ECO:0000259" key="1">
    <source>
        <dbReference type="Pfam" id="PF20056"/>
    </source>
</evidence>
<reference evidence="2 3" key="1">
    <citation type="submission" date="2018-04" db="EMBL/GenBank/DDBJ databases">
        <title>Genomic Encyclopedia of Archaeal and Bacterial Type Strains, Phase II (KMG-II): from individual species to whole genera.</title>
        <authorList>
            <person name="Goeker M."/>
        </authorList>
    </citation>
    <scope>NUCLEOTIDE SEQUENCE [LARGE SCALE GENOMIC DNA]</scope>
    <source>
        <strain evidence="2 3">DSM 29329</strain>
    </source>
</reference>
<dbReference type="InterPro" id="IPR045601">
    <property type="entry name" value="DUF6455"/>
</dbReference>
<accession>A0A2T6B404</accession>
<dbReference type="Proteomes" id="UP000244069">
    <property type="component" value="Unassembled WGS sequence"/>
</dbReference>
<evidence type="ECO:0000313" key="3">
    <source>
        <dbReference type="Proteomes" id="UP000244069"/>
    </source>
</evidence>
<protein>
    <recommendedName>
        <fullName evidence="1">DUF6455 domain-containing protein</fullName>
    </recommendedName>
</protein>
<name>A0A2T6B404_9RHOB</name>
<keyword evidence="3" id="KW-1185">Reference proteome</keyword>
<sequence length="106" mass="11999">MIRDHAYQNPYAPLGSERQHYWMALRMAKATGTDLAAALATGRLTQDDWASIVTRCRGCPWTEGCARWLQRPIDSIRDLPEGCRNAELFEDLRDAPKTRAAAHRSV</sequence>
<comment type="caution">
    <text evidence="2">The sequence shown here is derived from an EMBL/GenBank/DDBJ whole genome shotgun (WGS) entry which is preliminary data.</text>
</comment>
<organism evidence="2 3">
    <name type="scientific">Allosediminivita pacifica</name>
    <dbReference type="NCBI Taxonomy" id="1267769"/>
    <lineage>
        <taxon>Bacteria</taxon>
        <taxon>Pseudomonadati</taxon>
        <taxon>Pseudomonadota</taxon>
        <taxon>Alphaproteobacteria</taxon>
        <taxon>Rhodobacterales</taxon>
        <taxon>Paracoccaceae</taxon>
        <taxon>Allosediminivita</taxon>
    </lineage>
</organism>
<dbReference type="Pfam" id="PF20056">
    <property type="entry name" value="DUF6455"/>
    <property type="match status" value="1"/>
</dbReference>
<feature type="domain" description="DUF6455" evidence="1">
    <location>
        <begin position="14"/>
        <end position="94"/>
    </location>
</feature>
<proteinExistence type="predicted"/>
<dbReference type="RefSeq" id="WP_188758628.1">
    <property type="nucleotide sequence ID" value="NZ_BMEZ01000004.1"/>
</dbReference>
<dbReference type="EMBL" id="QBKN01000004">
    <property type="protein sequence ID" value="PTX50810.1"/>
    <property type="molecule type" value="Genomic_DNA"/>
</dbReference>
<evidence type="ECO:0000313" key="2">
    <source>
        <dbReference type="EMBL" id="PTX50810.1"/>
    </source>
</evidence>